<sequence>MIRQETAWVFFAAGLYFVAALVIGVWKWQQSITSPDGRAHRYVDVAHQAGLMYSFAIAAIIAPLVELSGWPSAVNIVAAAAVIGMFTVTITNYVRLGIQARTDNQMRDLKPILRGVREALIITEIGGTSVLLAGFASAQLL</sequence>
<evidence type="ECO:0000313" key="3">
    <source>
        <dbReference type="Proteomes" id="UP001500724"/>
    </source>
</evidence>
<protein>
    <recommendedName>
        <fullName evidence="4">Integral membrane protein</fullName>
    </recommendedName>
</protein>
<dbReference type="Proteomes" id="UP001500724">
    <property type="component" value="Unassembled WGS sequence"/>
</dbReference>
<gene>
    <name evidence="2" type="ORF">GCM10009535_40960</name>
</gene>
<keyword evidence="1" id="KW-0812">Transmembrane</keyword>
<proteinExistence type="predicted"/>
<evidence type="ECO:0000256" key="1">
    <source>
        <dbReference type="SAM" id="Phobius"/>
    </source>
</evidence>
<keyword evidence="1" id="KW-0472">Membrane</keyword>
<dbReference type="RefSeq" id="WP_344003855.1">
    <property type="nucleotide sequence ID" value="NZ_BAAAGU010000043.1"/>
</dbReference>
<feature type="transmembrane region" description="Helical" evidence="1">
    <location>
        <begin position="6"/>
        <end position="28"/>
    </location>
</feature>
<organism evidence="2 3">
    <name type="scientific">Streptomyces thermocarboxydovorans</name>
    <dbReference type="NCBI Taxonomy" id="59298"/>
    <lineage>
        <taxon>Bacteria</taxon>
        <taxon>Bacillati</taxon>
        <taxon>Actinomycetota</taxon>
        <taxon>Actinomycetes</taxon>
        <taxon>Kitasatosporales</taxon>
        <taxon>Streptomycetaceae</taxon>
        <taxon>Streptomyces</taxon>
    </lineage>
</organism>
<keyword evidence="1" id="KW-1133">Transmembrane helix</keyword>
<comment type="caution">
    <text evidence="2">The sequence shown here is derived from an EMBL/GenBank/DDBJ whole genome shotgun (WGS) entry which is preliminary data.</text>
</comment>
<feature type="transmembrane region" description="Helical" evidence="1">
    <location>
        <begin position="49"/>
        <end position="70"/>
    </location>
</feature>
<keyword evidence="3" id="KW-1185">Reference proteome</keyword>
<feature type="transmembrane region" description="Helical" evidence="1">
    <location>
        <begin position="119"/>
        <end position="138"/>
    </location>
</feature>
<evidence type="ECO:0008006" key="4">
    <source>
        <dbReference type="Google" id="ProtNLM"/>
    </source>
</evidence>
<name>A0ABP3SPR9_9ACTN</name>
<dbReference type="EMBL" id="BAAAGU010000043">
    <property type="protein sequence ID" value="GAA0657636.1"/>
    <property type="molecule type" value="Genomic_DNA"/>
</dbReference>
<reference evidence="3" key="1">
    <citation type="journal article" date="2019" name="Int. J. Syst. Evol. Microbiol.">
        <title>The Global Catalogue of Microorganisms (GCM) 10K type strain sequencing project: providing services to taxonomists for standard genome sequencing and annotation.</title>
        <authorList>
            <consortium name="The Broad Institute Genomics Platform"/>
            <consortium name="The Broad Institute Genome Sequencing Center for Infectious Disease"/>
            <person name="Wu L."/>
            <person name="Ma J."/>
        </authorList>
    </citation>
    <scope>NUCLEOTIDE SEQUENCE [LARGE SCALE GENOMIC DNA]</scope>
    <source>
        <strain evidence="3">JCM 10367</strain>
    </source>
</reference>
<accession>A0ABP3SPR9</accession>
<feature type="transmembrane region" description="Helical" evidence="1">
    <location>
        <begin position="76"/>
        <end position="98"/>
    </location>
</feature>
<evidence type="ECO:0000313" key="2">
    <source>
        <dbReference type="EMBL" id="GAA0657636.1"/>
    </source>
</evidence>